<evidence type="ECO:0000313" key="2">
    <source>
        <dbReference type="EMBL" id="MBW32193.1"/>
    </source>
</evidence>
<feature type="transmembrane region" description="Helical" evidence="1">
    <location>
        <begin position="7"/>
        <end position="31"/>
    </location>
</feature>
<reference evidence="2" key="1">
    <citation type="submission" date="2018-01" db="EMBL/GenBank/DDBJ databases">
        <title>An insight into the sialome of Amazonian anophelines.</title>
        <authorList>
            <person name="Ribeiro J.M."/>
            <person name="Scarpassa V."/>
            <person name="Calvo E."/>
        </authorList>
    </citation>
    <scope>NUCLEOTIDE SEQUENCE</scope>
    <source>
        <tissue evidence="2">Salivary glands</tissue>
    </source>
</reference>
<proteinExistence type="predicted"/>
<protein>
    <submittedName>
        <fullName evidence="2">Putative secreted peptide</fullName>
    </submittedName>
</protein>
<accession>A0A2M3ZUH3</accession>
<feature type="transmembrane region" description="Helical" evidence="1">
    <location>
        <begin position="43"/>
        <end position="62"/>
    </location>
</feature>
<name>A0A2M3ZUH3_9DIPT</name>
<dbReference type="AlphaFoldDB" id="A0A2M3ZUH3"/>
<keyword evidence="1" id="KW-0472">Membrane</keyword>
<keyword evidence="1" id="KW-1133">Transmembrane helix</keyword>
<keyword evidence="1" id="KW-0812">Transmembrane</keyword>
<sequence>MLISKFYFNWIVYNVFLFCLSLILCSGNQISNSPKCLLELPKLFFYTLAFSPFAFIVVTQRLERARMHTPHFHLPTFQAQFNGRA</sequence>
<evidence type="ECO:0000256" key="1">
    <source>
        <dbReference type="SAM" id="Phobius"/>
    </source>
</evidence>
<dbReference type="EMBL" id="GGFM01011442">
    <property type="protein sequence ID" value="MBW32193.1"/>
    <property type="molecule type" value="Transcribed_RNA"/>
</dbReference>
<organism evidence="2">
    <name type="scientific">Anopheles braziliensis</name>
    <dbReference type="NCBI Taxonomy" id="58242"/>
    <lineage>
        <taxon>Eukaryota</taxon>
        <taxon>Metazoa</taxon>
        <taxon>Ecdysozoa</taxon>
        <taxon>Arthropoda</taxon>
        <taxon>Hexapoda</taxon>
        <taxon>Insecta</taxon>
        <taxon>Pterygota</taxon>
        <taxon>Neoptera</taxon>
        <taxon>Endopterygota</taxon>
        <taxon>Diptera</taxon>
        <taxon>Nematocera</taxon>
        <taxon>Culicoidea</taxon>
        <taxon>Culicidae</taxon>
        <taxon>Anophelinae</taxon>
        <taxon>Anopheles</taxon>
    </lineage>
</organism>